<dbReference type="Proteomes" id="UP001480595">
    <property type="component" value="Unassembled WGS sequence"/>
</dbReference>
<sequence>MANLAKHVSEDVPAELTPQLHMAETHNEGSSDSSKSMLTPSSDGPVALTGIPGTHGSLAGLTAESSINIPTTVEALSMGVSTDEGKDVDPVTTVDYQAECELPPDFEALAAQGDRLPSPKSSPETILLTGVSGLLGRHLLDYLLCEATTVRQIICIAVRRLPQRLAAGQLPLDERVSYFAGDLSAPQLGLTEADAAAIFDSVDAVIHNGADASHVKYYQGLRGANVDSTRWLARLCLRRRIPLHYVSSVIVSLVSPLKDNVLVPYSVPTQQQHNTLKAPPLDGSHGYMASKWVNERFLERVSARCDLPVCIHRPSTLIREGDDARGGAAAMDWGHGLLHYAQCLRAAAWTSSRSEAPFATSCAACSWAAAAATLPTLATLTRWAIWSCPSMIPRR</sequence>
<dbReference type="GeneID" id="92090715"/>
<protein>
    <submittedName>
        <fullName evidence="5">Type I iterative PKS</fullName>
    </submittedName>
</protein>
<dbReference type="Pfam" id="PF07993">
    <property type="entry name" value="NAD_binding_4"/>
    <property type="match status" value="1"/>
</dbReference>
<feature type="region of interest" description="Disordered" evidence="3">
    <location>
        <begin position="24"/>
        <end position="50"/>
    </location>
</feature>
<feature type="domain" description="Thioester reductase (TE)" evidence="4">
    <location>
        <begin position="128"/>
        <end position="341"/>
    </location>
</feature>
<evidence type="ECO:0000256" key="2">
    <source>
        <dbReference type="ARBA" id="ARBA00022553"/>
    </source>
</evidence>
<keyword evidence="6" id="KW-1185">Reference proteome</keyword>
<dbReference type="InterPro" id="IPR013120">
    <property type="entry name" value="FAR_NAD-bd"/>
</dbReference>
<gene>
    <name evidence="5" type="ORF">PG994_006243</name>
</gene>
<keyword evidence="1" id="KW-0596">Phosphopantetheine</keyword>
<dbReference type="InterPro" id="IPR036291">
    <property type="entry name" value="NAD(P)-bd_dom_sf"/>
</dbReference>
<evidence type="ECO:0000256" key="3">
    <source>
        <dbReference type="SAM" id="MobiDB-lite"/>
    </source>
</evidence>
<dbReference type="Gene3D" id="3.40.50.720">
    <property type="entry name" value="NAD(P)-binding Rossmann-like Domain"/>
    <property type="match status" value="1"/>
</dbReference>
<comment type="caution">
    <text evidence="5">The sequence shown here is derived from an EMBL/GenBank/DDBJ whole genome shotgun (WGS) entry which is preliminary data.</text>
</comment>
<dbReference type="EMBL" id="JAQQWL010000006">
    <property type="protein sequence ID" value="KAK8069627.1"/>
    <property type="molecule type" value="Genomic_DNA"/>
</dbReference>
<dbReference type="SUPFAM" id="SSF51735">
    <property type="entry name" value="NAD(P)-binding Rossmann-fold domains"/>
    <property type="match status" value="1"/>
</dbReference>
<evidence type="ECO:0000259" key="4">
    <source>
        <dbReference type="Pfam" id="PF07993"/>
    </source>
</evidence>
<accession>A0ABR1VEM7</accession>
<dbReference type="RefSeq" id="XP_066716921.1">
    <property type="nucleotide sequence ID" value="XM_066857652.1"/>
</dbReference>
<evidence type="ECO:0000313" key="6">
    <source>
        <dbReference type="Proteomes" id="UP001480595"/>
    </source>
</evidence>
<keyword evidence="2" id="KW-0597">Phosphoprotein</keyword>
<dbReference type="PANTHER" id="PTHR44845:SF6">
    <property type="entry name" value="BETA-ALANINE-ACTIVATING ENZYME"/>
    <property type="match status" value="1"/>
</dbReference>
<proteinExistence type="predicted"/>
<evidence type="ECO:0000256" key="1">
    <source>
        <dbReference type="ARBA" id="ARBA00022450"/>
    </source>
</evidence>
<feature type="compositionally biased region" description="Polar residues" evidence="3">
    <location>
        <begin position="30"/>
        <end position="42"/>
    </location>
</feature>
<dbReference type="PANTHER" id="PTHR44845">
    <property type="entry name" value="CARRIER DOMAIN-CONTAINING PROTEIN"/>
    <property type="match status" value="1"/>
</dbReference>
<organism evidence="5 6">
    <name type="scientific">Apiospora phragmitis</name>
    <dbReference type="NCBI Taxonomy" id="2905665"/>
    <lineage>
        <taxon>Eukaryota</taxon>
        <taxon>Fungi</taxon>
        <taxon>Dikarya</taxon>
        <taxon>Ascomycota</taxon>
        <taxon>Pezizomycotina</taxon>
        <taxon>Sordariomycetes</taxon>
        <taxon>Xylariomycetidae</taxon>
        <taxon>Amphisphaeriales</taxon>
        <taxon>Apiosporaceae</taxon>
        <taxon>Apiospora</taxon>
    </lineage>
</organism>
<reference evidence="5 6" key="1">
    <citation type="submission" date="2023-01" db="EMBL/GenBank/DDBJ databases">
        <title>Analysis of 21 Apiospora genomes using comparative genomics revels a genus with tremendous synthesis potential of carbohydrate active enzymes and secondary metabolites.</title>
        <authorList>
            <person name="Sorensen T."/>
        </authorList>
    </citation>
    <scope>NUCLEOTIDE SEQUENCE [LARGE SCALE GENOMIC DNA]</scope>
    <source>
        <strain evidence="5 6">CBS 135458</strain>
    </source>
</reference>
<name>A0ABR1VEM7_9PEZI</name>
<evidence type="ECO:0000313" key="5">
    <source>
        <dbReference type="EMBL" id="KAK8069627.1"/>
    </source>
</evidence>